<keyword evidence="2" id="KW-1185">Reference proteome</keyword>
<dbReference type="RefSeq" id="WP_281879414.1">
    <property type="nucleotide sequence ID" value="NZ_AP026978.1"/>
</dbReference>
<sequence length="191" mass="19830">MAVEITRPGRVIRAQPALPSNRGRRALILSLIGARLGLDRRSRHRAAGGRRRPLVLAAATRRGGELPHDILLRADPRAQPAMFARSAAVAAEFGIVFLDDPVSAGGAWYRPGAVKVAAHEGIVAVAQPLGMKMATAASVGDTLGGPLARCETRVVGRQPAGVARHHHGGADPCGLVTAGFPASVATNLTSR</sequence>
<dbReference type="EMBL" id="AP026978">
    <property type="protein sequence ID" value="BDT99286.1"/>
    <property type="molecule type" value="Genomic_DNA"/>
</dbReference>
<dbReference type="Proteomes" id="UP001317870">
    <property type="component" value="Chromosome"/>
</dbReference>
<evidence type="ECO:0000313" key="1">
    <source>
        <dbReference type="EMBL" id="BDT99286.1"/>
    </source>
</evidence>
<name>A0ABM8CWD9_9NOCA</name>
<proteinExistence type="predicted"/>
<reference evidence="1 2" key="1">
    <citation type="submission" date="2022-11" db="EMBL/GenBank/DDBJ databases">
        <title>Genome Sequencing of Nocardia sp. ON39_IFM12276 and assembly.</title>
        <authorList>
            <person name="Shimojima M."/>
            <person name="Toyokawa M."/>
            <person name="Uesaka K."/>
        </authorList>
    </citation>
    <scope>NUCLEOTIDE SEQUENCE [LARGE SCALE GENOMIC DNA]</scope>
    <source>
        <strain evidence="1 2">IFM 12276</strain>
    </source>
</reference>
<accession>A0ABM8CWD9</accession>
<organism evidence="1 2">
    <name type="scientific">Nocardia sputorum</name>
    <dbReference type="NCBI Taxonomy" id="2984338"/>
    <lineage>
        <taxon>Bacteria</taxon>
        <taxon>Bacillati</taxon>
        <taxon>Actinomycetota</taxon>
        <taxon>Actinomycetes</taxon>
        <taxon>Mycobacteriales</taxon>
        <taxon>Nocardiaceae</taxon>
        <taxon>Nocardia</taxon>
    </lineage>
</organism>
<protein>
    <submittedName>
        <fullName evidence="1">Uncharacterized protein</fullName>
    </submittedName>
</protein>
<evidence type="ECO:0000313" key="2">
    <source>
        <dbReference type="Proteomes" id="UP001317870"/>
    </source>
</evidence>
<gene>
    <name evidence="1" type="ORF">IFM12276_23150</name>
</gene>